<evidence type="ECO:0000256" key="2">
    <source>
        <dbReference type="ARBA" id="ARBA00023015"/>
    </source>
</evidence>
<keyword evidence="2" id="KW-0805">Transcription regulation</keyword>
<dbReference type="SUPFAM" id="SSF46785">
    <property type="entry name" value="Winged helix' DNA-binding domain"/>
    <property type="match status" value="1"/>
</dbReference>
<dbReference type="SUPFAM" id="SSF53850">
    <property type="entry name" value="Periplasmic binding protein-like II"/>
    <property type="match status" value="1"/>
</dbReference>
<evidence type="ECO:0000256" key="4">
    <source>
        <dbReference type="ARBA" id="ARBA00023159"/>
    </source>
</evidence>
<dbReference type="Pfam" id="PF03466">
    <property type="entry name" value="LysR_substrate"/>
    <property type="match status" value="1"/>
</dbReference>
<dbReference type="PANTHER" id="PTHR30346">
    <property type="entry name" value="TRANSCRIPTIONAL DUAL REGULATOR HCAR-RELATED"/>
    <property type="match status" value="1"/>
</dbReference>
<keyword evidence="5" id="KW-0804">Transcription</keyword>
<organism evidence="8 9">
    <name type="scientific">Pseudonocardia hispaniensis</name>
    <dbReference type="NCBI Taxonomy" id="904933"/>
    <lineage>
        <taxon>Bacteria</taxon>
        <taxon>Bacillati</taxon>
        <taxon>Actinomycetota</taxon>
        <taxon>Actinomycetes</taxon>
        <taxon>Pseudonocardiales</taxon>
        <taxon>Pseudonocardiaceae</taxon>
        <taxon>Pseudonocardia</taxon>
    </lineage>
</organism>
<evidence type="ECO:0000313" key="9">
    <source>
        <dbReference type="Proteomes" id="UP001596302"/>
    </source>
</evidence>
<sequence length="318" mass="34308">MSITGPLPTAAQLSAFRAVAEFLHFRSAAAELGISQSTLSAALAGCEKALGGRLVDRTTRNVALTDRGERLLPSALRALAAIEDLVEQARPDRQPFTGRLRVGAIPTVAPYLLPAAMRELRQRYPRLQITIVEERTAQLVEAVTEGHCDVALLATRAPGLVEEALFEEDFVIVVPPDHPLADATELHPSVLRELDVLLLTEGHCLREQTLDICTEAGVKPRMVDQVASLTTMAQLTAAGLGVTVLPESALALERARSGLAIARFARPAPGRRISLVYRRGDERGDEHAAIAAALRRAARVHRLPVQLVRPDPEPGSAR</sequence>
<evidence type="ECO:0000256" key="6">
    <source>
        <dbReference type="ARBA" id="ARBA00040885"/>
    </source>
</evidence>
<protein>
    <recommendedName>
        <fullName evidence="6">Probable hydrogen peroxide-inducible genes activator</fullName>
    </recommendedName>
</protein>
<evidence type="ECO:0000313" key="8">
    <source>
        <dbReference type="EMBL" id="MFC5994905.1"/>
    </source>
</evidence>
<dbReference type="Pfam" id="PF00126">
    <property type="entry name" value="HTH_1"/>
    <property type="match status" value="1"/>
</dbReference>
<dbReference type="Proteomes" id="UP001596302">
    <property type="component" value="Unassembled WGS sequence"/>
</dbReference>
<dbReference type="InterPro" id="IPR036388">
    <property type="entry name" value="WH-like_DNA-bd_sf"/>
</dbReference>
<dbReference type="InterPro" id="IPR005119">
    <property type="entry name" value="LysR_subst-bd"/>
</dbReference>
<dbReference type="CDD" id="cd08411">
    <property type="entry name" value="PBP2_OxyR"/>
    <property type="match status" value="1"/>
</dbReference>
<name>A0ABW1J3A5_9PSEU</name>
<evidence type="ECO:0000256" key="1">
    <source>
        <dbReference type="ARBA" id="ARBA00009437"/>
    </source>
</evidence>
<evidence type="ECO:0000259" key="7">
    <source>
        <dbReference type="PROSITE" id="PS50931"/>
    </source>
</evidence>
<dbReference type="RefSeq" id="WP_379584921.1">
    <property type="nucleotide sequence ID" value="NZ_JBHSQW010000025.1"/>
</dbReference>
<dbReference type="InterPro" id="IPR000847">
    <property type="entry name" value="LysR_HTH_N"/>
</dbReference>
<gene>
    <name evidence="8" type="ORF">ACFQE5_11860</name>
</gene>
<keyword evidence="9" id="KW-1185">Reference proteome</keyword>
<keyword evidence="4" id="KW-0010">Activator</keyword>
<keyword evidence="3" id="KW-0238">DNA-binding</keyword>
<evidence type="ECO:0000256" key="5">
    <source>
        <dbReference type="ARBA" id="ARBA00023163"/>
    </source>
</evidence>
<reference evidence="9" key="1">
    <citation type="journal article" date="2019" name="Int. J. Syst. Evol. Microbiol.">
        <title>The Global Catalogue of Microorganisms (GCM) 10K type strain sequencing project: providing services to taxonomists for standard genome sequencing and annotation.</title>
        <authorList>
            <consortium name="The Broad Institute Genomics Platform"/>
            <consortium name="The Broad Institute Genome Sequencing Center for Infectious Disease"/>
            <person name="Wu L."/>
            <person name="Ma J."/>
        </authorList>
    </citation>
    <scope>NUCLEOTIDE SEQUENCE [LARGE SCALE GENOMIC DNA]</scope>
    <source>
        <strain evidence="9">CCM 8391</strain>
    </source>
</reference>
<proteinExistence type="inferred from homology"/>
<dbReference type="PROSITE" id="PS50931">
    <property type="entry name" value="HTH_LYSR"/>
    <property type="match status" value="1"/>
</dbReference>
<feature type="domain" description="HTH lysR-type" evidence="7">
    <location>
        <begin position="8"/>
        <end position="65"/>
    </location>
</feature>
<evidence type="ECO:0000256" key="3">
    <source>
        <dbReference type="ARBA" id="ARBA00023125"/>
    </source>
</evidence>
<dbReference type="InterPro" id="IPR036390">
    <property type="entry name" value="WH_DNA-bd_sf"/>
</dbReference>
<dbReference type="EMBL" id="JBHSQW010000025">
    <property type="protein sequence ID" value="MFC5994905.1"/>
    <property type="molecule type" value="Genomic_DNA"/>
</dbReference>
<comment type="caution">
    <text evidence="8">The sequence shown here is derived from an EMBL/GenBank/DDBJ whole genome shotgun (WGS) entry which is preliminary data.</text>
</comment>
<dbReference type="Gene3D" id="3.40.190.10">
    <property type="entry name" value="Periplasmic binding protein-like II"/>
    <property type="match status" value="2"/>
</dbReference>
<accession>A0ABW1J3A5</accession>
<comment type="similarity">
    <text evidence="1">Belongs to the LysR transcriptional regulatory family.</text>
</comment>
<dbReference type="Gene3D" id="1.10.10.10">
    <property type="entry name" value="Winged helix-like DNA-binding domain superfamily/Winged helix DNA-binding domain"/>
    <property type="match status" value="1"/>
</dbReference>
<dbReference type="PANTHER" id="PTHR30346:SF26">
    <property type="entry name" value="HYDROGEN PEROXIDE-INDUCIBLE GENES ACTIVATOR"/>
    <property type="match status" value="1"/>
</dbReference>